<dbReference type="InterPro" id="IPR036910">
    <property type="entry name" value="HMG_box_dom_sf"/>
</dbReference>
<dbReference type="InterPro" id="IPR009071">
    <property type="entry name" value="HMG_box_dom"/>
</dbReference>
<dbReference type="InterPro" id="IPR036188">
    <property type="entry name" value="FAD/NAD-bd_sf"/>
</dbReference>
<dbReference type="PANTHER" id="PTHR10742:SF386">
    <property type="entry name" value="LYSINE-SPECIFIC HISTONE DEMETHYLASE 1A"/>
    <property type="match status" value="1"/>
</dbReference>
<dbReference type="PROSITE" id="PS50118">
    <property type="entry name" value="HMG_BOX_2"/>
    <property type="match status" value="1"/>
</dbReference>
<proteinExistence type="inferred from homology"/>
<feature type="compositionally biased region" description="Polar residues" evidence="4">
    <location>
        <begin position="572"/>
        <end position="583"/>
    </location>
</feature>
<evidence type="ECO:0000313" key="8">
    <source>
        <dbReference type="Proteomes" id="UP001492380"/>
    </source>
</evidence>
<dbReference type="SUPFAM" id="SSF47095">
    <property type="entry name" value="HMG-box"/>
    <property type="match status" value="1"/>
</dbReference>
<dbReference type="Gene3D" id="1.10.10.10">
    <property type="entry name" value="Winged helix-like DNA-binding domain superfamily/Winged helix DNA-binding domain"/>
    <property type="match status" value="1"/>
</dbReference>
<feature type="domain" description="HMG box" evidence="5">
    <location>
        <begin position="1035"/>
        <end position="1115"/>
    </location>
</feature>
<keyword evidence="8" id="KW-1185">Reference proteome</keyword>
<evidence type="ECO:0000256" key="1">
    <source>
        <dbReference type="ARBA" id="ARBA00005995"/>
    </source>
</evidence>
<dbReference type="Gene3D" id="3.90.660.10">
    <property type="match status" value="1"/>
</dbReference>
<feature type="region of interest" description="Disordered" evidence="4">
    <location>
        <begin position="549"/>
        <end position="586"/>
    </location>
</feature>
<accession>A0ABR1YZ87</accession>
<feature type="region of interest" description="Disordered" evidence="4">
    <location>
        <begin position="88"/>
        <end position="119"/>
    </location>
</feature>
<feature type="DNA-binding region" description="HMG box" evidence="3">
    <location>
        <begin position="1035"/>
        <end position="1115"/>
    </location>
</feature>
<dbReference type="EMBL" id="JBBWRZ010000002">
    <property type="protein sequence ID" value="KAK8243805.1"/>
    <property type="molecule type" value="Genomic_DNA"/>
</dbReference>
<feature type="compositionally biased region" description="Polar residues" evidence="4">
    <location>
        <begin position="98"/>
        <end position="110"/>
    </location>
</feature>
<reference evidence="7 8" key="1">
    <citation type="submission" date="2024-04" db="EMBL/GenBank/DDBJ databases">
        <title>Phyllosticta paracitricarpa is synonymous to the EU quarantine fungus P. citricarpa based on phylogenomic analyses.</title>
        <authorList>
            <consortium name="Lawrence Berkeley National Laboratory"/>
            <person name="Van Ingen-Buijs V.A."/>
            <person name="Van Westerhoven A.C."/>
            <person name="Haridas S."/>
            <person name="Skiadas P."/>
            <person name="Martin F."/>
            <person name="Groenewald J.Z."/>
            <person name="Crous P.W."/>
            <person name="Seidl M.F."/>
        </authorList>
    </citation>
    <scope>NUCLEOTIDE SEQUENCE [LARGE SCALE GENOMIC DNA]</scope>
    <source>
        <strain evidence="7 8">CBS 123374</strain>
    </source>
</reference>
<gene>
    <name evidence="7" type="ORF">HDK90DRAFT_134582</name>
</gene>
<keyword evidence="2" id="KW-0560">Oxidoreductase</keyword>
<feature type="compositionally biased region" description="Polar residues" evidence="4">
    <location>
        <begin position="200"/>
        <end position="223"/>
    </location>
</feature>
<dbReference type="InterPro" id="IPR050281">
    <property type="entry name" value="Flavin_monoamine_oxidase"/>
</dbReference>
<evidence type="ECO:0000259" key="6">
    <source>
        <dbReference type="PROSITE" id="PS50934"/>
    </source>
</evidence>
<evidence type="ECO:0000256" key="3">
    <source>
        <dbReference type="PROSITE-ProRule" id="PRU00267"/>
    </source>
</evidence>
<evidence type="ECO:0000313" key="7">
    <source>
        <dbReference type="EMBL" id="KAK8243805.1"/>
    </source>
</evidence>
<dbReference type="PROSITE" id="PS50934">
    <property type="entry name" value="SWIRM"/>
    <property type="match status" value="1"/>
</dbReference>
<dbReference type="Gene3D" id="1.10.30.10">
    <property type="entry name" value="High mobility group box domain"/>
    <property type="match status" value="1"/>
</dbReference>
<dbReference type="Pfam" id="PF00505">
    <property type="entry name" value="HMG_box"/>
    <property type="match status" value="1"/>
</dbReference>
<dbReference type="InterPro" id="IPR036388">
    <property type="entry name" value="WH-like_DNA-bd_sf"/>
</dbReference>
<dbReference type="PANTHER" id="PTHR10742">
    <property type="entry name" value="FLAVIN MONOAMINE OXIDASE"/>
    <property type="match status" value="1"/>
</dbReference>
<dbReference type="Pfam" id="PF01593">
    <property type="entry name" value="Amino_oxidase"/>
    <property type="match status" value="2"/>
</dbReference>
<dbReference type="InterPro" id="IPR002937">
    <property type="entry name" value="Amino_oxidase"/>
</dbReference>
<dbReference type="InterPro" id="IPR009057">
    <property type="entry name" value="Homeodomain-like_sf"/>
</dbReference>
<dbReference type="Proteomes" id="UP001492380">
    <property type="component" value="Unassembled WGS sequence"/>
</dbReference>
<evidence type="ECO:0000259" key="5">
    <source>
        <dbReference type="PROSITE" id="PS50118"/>
    </source>
</evidence>
<keyword evidence="3" id="KW-0238">DNA-binding</keyword>
<feature type="region of interest" description="Disordered" evidence="4">
    <location>
        <begin position="190"/>
        <end position="264"/>
    </location>
</feature>
<feature type="domain" description="SWIRM" evidence="6">
    <location>
        <begin position="280"/>
        <end position="375"/>
    </location>
</feature>
<protein>
    <submittedName>
        <fullName evidence="7">Lysine-specific histone demethylase 1</fullName>
    </submittedName>
</protein>
<dbReference type="SUPFAM" id="SSF46689">
    <property type="entry name" value="Homeodomain-like"/>
    <property type="match status" value="1"/>
</dbReference>
<evidence type="ECO:0000256" key="4">
    <source>
        <dbReference type="SAM" id="MobiDB-lite"/>
    </source>
</evidence>
<dbReference type="SUPFAM" id="SSF54373">
    <property type="entry name" value="FAD-linked reductases, C-terminal domain"/>
    <property type="match status" value="1"/>
</dbReference>
<dbReference type="Gene3D" id="3.50.50.60">
    <property type="entry name" value="FAD/NAD(P)-binding domain"/>
    <property type="match status" value="2"/>
</dbReference>
<sequence>MSFFSGNRFIPSSARFSHITSSPYRALKNMFAAETSTENDATESHSYLLNTTHDLLEDRLAAKESEELGLTLKDPHLDTVSYSGFDQGSLYDRYDESGPSSVQPGENNDYSEPGGSHMSIRDEIDERGRTLNGSMDHDDTDMVDANQLNDLENLTASHMEIDNDAMDMYDHVSDDHNMNSQVPVHHTKVKTEVSIDGPANTITSKGVKNRKTSISNAQSSRQNSHGEVDTPKSSEYSNKQDSPGIAPRAVYSTTGRKPAPFKAKSSLPANLPVLELARQCILAAQSSRLNPFALHPGEYALLREHITHTQVTVYLNIRNAILRLWTRNPLVAVTKAEAAGCARDSRYFPMSQVAYKWLVRNGYINYGCVELQNTAGSVPRAKAKAARRKTIVVVGAGMAGLGCARQLEGLVAQLGDHWTNHGEKPPKVVVLEGRKRIGGRVYSHPLHEQDGSILPPGVRNTVEMGAQIITGFEHGNPLNCIIRGQLALHYHSLKDDTIIYDVDGKVVDYEGDIRVEKMYNDILERASHYRNKPPPAKTVEGERRLIQLGRDPNHESGESISSLEDSGASKPVATQTNRKQALNPNALMGVEKSAGRNYTLAPGSGANVSAAEAAKNMGWQLKPETPLSENLKLESVTEISPHPTLGATMDEAVRQYKQMVNMTPKDMRLFNWHHANMEYSNAANVGQLSLGGWDQDIGNEFEGAHSQIIGGYLQVPRGLWQCPSKLDVRFNKAVTSVRQQGDLYIVECNTGETFEADEVVVTTPLGVLKRGGIAFHPPLPAWKTGPIERLGFGLLNKIILVYDTPFWESDRDMFGLLNEAELQESMEQKDYEKRRGRFWLFWNCIKTSGRPTLVALMAGNAAHDTEVASDSSLIQEVTERLSQIFAPKRVPAPQETIVTRWKKDPFARGSYSFMGSLAQAGDYDAMARPIGSLHFAGEATCGTHPATVHGAYLSGLRAASEVVESMIGAIEVPHPLVEAKVKNETPPVTTGAKRPADETDSADARNVRRALNEELEASIISAILEQIGERPVKPERTGNNPYLLYTRDFWHSTKAECDEQQRAKTKDPNAKASKVQIRTKLGSNWRNASKEVQQPYIDAASKLKEASASAAAQYKEKLAVWDVEAERIRKELIANSGIPGAKEALLFNGKTSIEEGSIRRERRVVS</sequence>
<organism evidence="7 8">
    <name type="scientific">Phyllosticta capitalensis</name>
    <dbReference type="NCBI Taxonomy" id="121624"/>
    <lineage>
        <taxon>Eukaryota</taxon>
        <taxon>Fungi</taxon>
        <taxon>Dikarya</taxon>
        <taxon>Ascomycota</taxon>
        <taxon>Pezizomycotina</taxon>
        <taxon>Dothideomycetes</taxon>
        <taxon>Dothideomycetes incertae sedis</taxon>
        <taxon>Botryosphaeriales</taxon>
        <taxon>Phyllostictaceae</taxon>
        <taxon>Phyllosticta</taxon>
    </lineage>
</organism>
<dbReference type="Pfam" id="PF04433">
    <property type="entry name" value="SWIRM"/>
    <property type="match status" value="1"/>
</dbReference>
<name>A0ABR1YZ87_9PEZI</name>
<comment type="caution">
    <text evidence="7">The sequence shown here is derived from an EMBL/GenBank/DDBJ whole genome shotgun (WGS) entry which is preliminary data.</text>
</comment>
<evidence type="ECO:0000256" key="2">
    <source>
        <dbReference type="ARBA" id="ARBA00023002"/>
    </source>
</evidence>
<dbReference type="InterPro" id="IPR007526">
    <property type="entry name" value="SWIRM"/>
</dbReference>
<comment type="similarity">
    <text evidence="1">Belongs to the flavin monoamine oxidase family.</text>
</comment>
<dbReference type="SUPFAM" id="SSF51905">
    <property type="entry name" value="FAD/NAD(P)-binding domain"/>
    <property type="match status" value="1"/>
</dbReference>
<keyword evidence="3" id="KW-0539">Nucleus</keyword>